<protein>
    <submittedName>
        <fullName evidence="3">Uncharacterized protein</fullName>
    </submittedName>
</protein>
<evidence type="ECO:0000256" key="1">
    <source>
        <dbReference type="SAM" id="MobiDB-lite"/>
    </source>
</evidence>
<dbReference type="EMBL" id="JAOPGA020001558">
    <property type="protein sequence ID" value="KAL0489431.1"/>
    <property type="molecule type" value="Genomic_DNA"/>
</dbReference>
<keyword evidence="2" id="KW-1133">Transmembrane helix</keyword>
<feature type="region of interest" description="Disordered" evidence="1">
    <location>
        <begin position="283"/>
        <end position="302"/>
    </location>
</feature>
<keyword evidence="4" id="KW-1185">Reference proteome</keyword>
<accession>A0AAW2ZHZ2</accession>
<dbReference type="AlphaFoldDB" id="A0AAW2ZHZ2"/>
<dbReference type="Proteomes" id="UP001431209">
    <property type="component" value="Unassembled WGS sequence"/>
</dbReference>
<sequence>MQSSPMTISTRHTTFGNILPTEDYSPTTFNIPDSPLGINNAYQRLHQQYLQQYIAALFLMPVATFIITLTSISIIGEGVTFTSYGVLVTAAITITVLQVLMYITVIILLVAVIVILILVTIQINLKNRQTEQDSPSSPQYDDEEIERFRNTRSRISVIISSLTCESLFVGPIMSRLESHLHNNLFCTIIIMLSVILSAFVVASITLNALILQLTGWLINGFVVKNFFSGIKTSLLMLVVAIVVILCGACVRLFCWKPSQPSAGYVSESDSYASEMINHLRQKFTPMTASDDDDNEGNDSDFE</sequence>
<evidence type="ECO:0000313" key="3">
    <source>
        <dbReference type="EMBL" id="KAL0489431.1"/>
    </source>
</evidence>
<gene>
    <name evidence="3" type="ORF">AKO1_009145</name>
</gene>
<feature type="compositionally biased region" description="Acidic residues" evidence="1">
    <location>
        <begin position="289"/>
        <end position="302"/>
    </location>
</feature>
<keyword evidence="2" id="KW-0812">Transmembrane</keyword>
<proteinExistence type="predicted"/>
<evidence type="ECO:0000313" key="4">
    <source>
        <dbReference type="Proteomes" id="UP001431209"/>
    </source>
</evidence>
<feature type="transmembrane region" description="Helical" evidence="2">
    <location>
        <begin position="87"/>
        <end position="119"/>
    </location>
</feature>
<organism evidence="3 4">
    <name type="scientific">Acrasis kona</name>
    <dbReference type="NCBI Taxonomy" id="1008807"/>
    <lineage>
        <taxon>Eukaryota</taxon>
        <taxon>Discoba</taxon>
        <taxon>Heterolobosea</taxon>
        <taxon>Tetramitia</taxon>
        <taxon>Eutetramitia</taxon>
        <taxon>Acrasidae</taxon>
        <taxon>Acrasis</taxon>
    </lineage>
</organism>
<evidence type="ECO:0000256" key="2">
    <source>
        <dbReference type="SAM" id="Phobius"/>
    </source>
</evidence>
<feature type="transmembrane region" description="Helical" evidence="2">
    <location>
        <begin position="53"/>
        <end position="75"/>
    </location>
</feature>
<feature type="transmembrane region" description="Helical" evidence="2">
    <location>
        <begin position="233"/>
        <end position="254"/>
    </location>
</feature>
<feature type="transmembrane region" description="Helical" evidence="2">
    <location>
        <begin position="180"/>
        <end position="202"/>
    </location>
</feature>
<keyword evidence="2" id="KW-0472">Membrane</keyword>
<feature type="transmembrane region" description="Helical" evidence="2">
    <location>
        <begin position="155"/>
        <end position="174"/>
    </location>
</feature>
<reference evidence="3 4" key="1">
    <citation type="submission" date="2024-03" db="EMBL/GenBank/DDBJ databases">
        <title>The Acrasis kona genome and developmental transcriptomes reveal deep origins of eukaryotic multicellular pathways.</title>
        <authorList>
            <person name="Sheikh S."/>
            <person name="Fu C.-J."/>
            <person name="Brown M.W."/>
            <person name="Baldauf S.L."/>
        </authorList>
    </citation>
    <scope>NUCLEOTIDE SEQUENCE [LARGE SCALE GENOMIC DNA]</scope>
    <source>
        <strain evidence="3 4">ATCC MYA-3509</strain>
    </source>
</reference>
<comment type="caution">
    <text evidence="3">The sequence shown here is derived from an EMBL/GenBank/DDBJ whole genome shotgun (WGS) entry which is preliminary data.</text>
</comment>
<name>A0AAW2ZHZ2_9EUKA</name>